<keyword evidence="1" id="KW-0472">Membrane</keyword>
<accession>A0ABW8Z1V3</accession>
<evidence type="ECO:0000313" key="2">
    <source>
        <dbReference type="EMBL" id="MFL9845433.1"/>
    </source>
</evidence>
<evidence type="ECO:0000313" key="3">
    <source>
        <dbReference type="Proteomes" id="UP001629156"/>
    </source>
</evidence>
<reference evidence="2 3" key="1">
    <citation type="submission" date="2024-06" db="EMBL/GenBank/DDBJ databases">
        <authorList>
            <person name="Kaempfer P."/>
            <person name="Viver T."/>
        </authorList>
    </citation>
    <scope>NUCLEOTIDE SEQUENCE [LARGE SCALE GENOMIC DNA]</scope>
    <source>
        <strain evidence="2 3">ST-119</strain>
    </source>
</reference>
<feature type="transmembrane region" description="Helical" evidence="1">
    <location>
        <begin position="60"/>
        <end position="78"/>
    </location>
</feature>
<evidence type="ECO:0000256" key="1">
    <source>
        <dbReference type="SAM" id="Phobius"/>
    </source>
</evidence>
<comment type="caution">
    <text evidence="2">The sequence shown here is derived from an EMBL/GenBank/DDBJ whole genome shotgun (WGS) entry which is preliminary data.</text>
</comment>
<sequence>MLLIAKGLYGMFNGYVFYYDLLRIEPLLGYPYNMFLSLLLFIFITITFIQLWLEKKKAAYLGIICFCVMIGLCLLLLLKGALTGRFYLRIEMIIFIDAALRLSDKRKDWEKNAVARAAA</sequence>
<protein>
    <submittedName>
        <fullName evidence="2">Uncharacterized protein</fullName>
    </submittedName>
</protein>
<keyword evidence="1" id="KW-1133">Transmembrane helix</keyword>
<organism evidence="2 3">
    <name type="scientific">Flavobacterium rhizosphaerae</name>
    <dbReference type="NCBI Taxonomy" id="3163298"/>
    <lineage>
        <taxon>Bacteria</taxon>
        <taxon>Pseudomonadati</taxon>
        <taxon>Bacteroidota</taxon>
        <taxon>Flavobacteriia</taxon>
        <taxon>Flavobacteriales</taxon>
        <taxon>Flavobacteriaceae</taxon>
        <taxon>Flavobacterium</taxon>
    </lineage>
</organism>
<proteinExistence type="predicted"/>
<gene>
    <name evidence="2" type="ORF">ABS766_13475</name>
</gene>
<dbReference type="Proteomes" id="UP001629156">
    <property type="component" value="Unassembled WGS sequence"/>
</dbReference>
<name>A0ABW8Z1V3_9FLAO</name>
<keyword evidence="3" id="KW-1185">Reference proteome</keyword>
<dbReference type="EMBL" id="JBELPZ010000016">
    <property type="protein sequence ID" value="MFL9845433.1"/>
    <property type="molecule type" value="Genomic_DNA"/>
</dbReference>
<dbReference type="RefSeq" id="WP_408085712.1">
    <property type="nucleotide sequence ID" value="NZ_JBELPZ010000016.1"/>
</dbReference>
<keyword evidence="1" id="KW-0812">Transmembrane</keyword>
<feature type="transmembrane region" description="Helical" evidence="1">
    <location>
        <begin position="32"/>
        <end position="53"/>
    </location>
</feature>